<accession>A0A9J6AMY0</accession>
<reference evidence="1 2" key="1">
    <citation type="submission" date="2020-09" db="EMBL/GenBank/DDBJ databases">
        <title>De no assembly of potato wild relative species, Solanum commersonii.</title>
        <authorList>
            <person name="Cho K."/>
        </authorList>
    </citation>
    <scope>NUCLEOTIDE SEQUENCE [LARGE SCALE GENOMIC DNA]</scope>
    <source>
        <strain evidence="1">LZ3.2</strain>
        <tissue evidence="1">Leaf</tissue>
    </source>
</reference>
<proteinExistence type="predicted"/>
<name>A0A9J6AMY0_SOLCO</name>
<evidence type="ECO:0000313" key="1">
    <source>
        <dbReference type="EMBL" id="KAG5626008.1"/>
    </source>
</evidence>
<dbReference type="AlphaFoldDB" id="A0A9J6AMY0"/>
<gene>
    <name evidence="1" type="ORF">H5410_011226</name>
</gene>
<comment type="caution">
    <text evidence="1">The sequence shown here is derived from an EMBL/GenBank/DDBJ whole genome shotgun (WGS) entry which is preliminary data.</text>
</comment>
<organism evidence="1 2">
    <name type="scientific">Solanum commersonii</name>
    <name type="common">Commerson's wild potato</name>
    <name type="synonym">Commerson's nightshade</name>
    <dbReference type="NCBI Taxonomy" id="4109"/>
    <lineage>
        <taxon>Eukaryota</taxon>
        <taxon>Viridiplantae</taxon>
        <taxon>Streptophyta</taxon>
        <taxon>Embryophyta</taxon>
        <taxon>Tracheophyta</taxon>
        <taxon>Spermatophyta</taxon>
        <taxon>Magnoliopsida</taxon>
        <taxon>eudicotyledons</taxon>
        <taxon>Gunneridae</taxon>
        <taxon>Pentapetalae</taxon>
        <taxon>asterids</taxon>
        <taxon>lamiids</taxon>
        <taxon>Solanales</taxon>
        <taxon>Solanaceae</taxon>
        <taxon>Solanoideae</taxon>
        <taxon>Solaneae</taxon>
        <taxon>Solanum</taxon>
    </lineage>
</organism>
<keyword evidence="2" id="KW-1185">Reference proteome</keyword>
<dbReference type="Proteomes" id="UP000824120">
    <property type="component" value="Chromosome 2"/>
</dbReference>
<dbReference type="EMBL" id="JACXVP010000002">
    <property type="protein sequence ID" value="KAG5626008.1"/>
    <property type="molecule type" value="Genomic_DNA"/>
</dbReference>
<protein>
    <submittedName>
        <fullName evidence="1">Uncharacterized protein</fullName>
    </submittedName>
</protein>
<evidence type="ECO:0000313" key="2">
    <source>
        <dbReference type="Proteomes" id="UP000824120"/>
    </source>
</evidence>
<sequence>MRILSWPWKLESNNSSMHVRYWLSKLHLKYHVPEAYKARTFCHNPFEIRQVKNRCWCDSFSSLQSGHITSLVQYKYPFRIPLVIASHSPPWHL</sequence>